<gene>
    <name evidence="1" type="ORF">LCGC14_0519240</name>
</gene>
<evidence type="ECO:0000313" key="1">
    <source>
        <dbReference type="EMBL" id="KKN61708.1"/>
    </source>
</evidence>
<proteinExistence type="predicted"/>
<reference evidence="1" key="1">
    <citation type="journal article" date="2015" name="Nature">
        <title>Complex archaea that bridge the gap between prokaryotes and eukaryotes.</title>
        <authorList>
            <person name="Spang A."/>
            <person name="Saw J.H."/>
            <person name="Jorgensen S.L."/>
            <person name="Zaremba-Niedzwiedzka K."/>
            <person name="Martijn J."/>
            <person name="Lind A.E."/>
            <person name="van Eijk R."/>
            <person name="Schleper C."/>
            <person name="Guy L."/>
            <person name="Ettema T.J."/>
        </authorList>
    </citation>
    <scope>NUCLEOTIDE SEQUENCE</scope>
</reference>
<sequence>MSFSYSGDPSASDLDAVRFLIQDTSTPGEFLQDEEITWLLTQEENIYTSAAAGALLLAGRSHNVKTKKVGDLTITFGAEMWKALAEWLRGRGQGYRIPTAGGISISDKRTIEQDDDAVAPDFFRGLHRDPRARTVARGHHDHEHQVLP</sequence>
<protein>
    <submittedName>
        <fullName evidence="1">Uncharacterized protein</fullName>
    </submittedName>
</protein>
<accession>A0A0F9V752</accession>
<name>A0A0F9V752_9ZZZZ</name>
<dbReference type="EMBL" id="LAZR01000649">
    <property type="protein sequence ID" value="KKN61708.1"/>
    <property type="molecule type" value="Genomic_DNA"/>
</dbReference>
<dbReference type="AlphaFoldDB" id="A0A0F9V752"/>
<organism evidence="1">
    <name type="scientific">marine sediment metagenome</name>
    <dbReference type="NCBI Taxonomy" id="412755"/>
    <lineage>
        <taxon>unclassified sequences</taxon>
        <taxon>metagenomes</taxon>
        <taxon>ecological metagenomes</taxon>
    </lineage>
</organism>
<comment type="caution">
    <text evidence="1">The sequence shown here is derived from an EMBL/GenBank/DDBJ whole genome shotgun (WGS) entry which is preliminary data.</text>
</comment>